<evidence type="ECO:0000256" key="2">
    <source>
        <dbReference type="PIRSR" id="PIRSR605511-1"/>
    </source>
</evidence>
<dbReference type="GO" id="GO:0019853">
    <property type="term" value="P:L-ascorbic acid biosynthetic process"/>
    <property type="evidence" value="ECO:0007669"/>
    <property type="project" value="TreeGrafter"/>
</dbReference>
<proteinExistence type="inferred from homology"/>
<dbReference type="PANTHER" id="PTHR10907:SF47">
    <property type="entry name" value="REGUCALCIN"/>
    <property type="match status" value="1"/>
</dbReference>
<dbReference type="InterPro" id="IPR005511">
    <property type="entry name" value="SMP-30"/>
</dbReference>
<evidence type="ECO:0000313" key="6">
    <source>
        <dbReference type="Proteomes" id="UP000295131"/>
    </source>
</evidence>
<comment type="cofactor">
    <cofactor evidence="3">
        <name>Zn(2+)</name>
        <dbReference type="ChEBI" id="CHEBI:29105"/>
    </cofactor>
    <text evidence="3">Binds 1 divalent metal cation per subunit.</text>
</comment>
<feature type="binding site" evidence="3">
    <location>
        <position position="102"/>
    </location>
    <ligand>
        <name>substrate</name>
    </ligand>
</feature>
<dbReference type="GO" id="GO:0005509">
    <property type="term" value="F:calcium ion binding"/>
    <property type="evidence" value="ECO:0007669"/>
    <property type="project" value="TreeGrafter"/>
</dbReference>
<dbReference type="PRINTS" id="PR01790">
    <property type="entry name" value="SMP30FAMILY"/>
</dbReference>
<feature type="binding site" evidence="3">
    <location>
        <position position="100"/>
    </location>
    <ligand>
        <name>substrate</name>
    </ligand>
</feature>
<feature type="binding site" evidence="3">
    <location>
        <position position="17"/>
    </location>
    <ligand>
        <name>a divalent metal cation</name>
        <dbReference type="ChEBI" id="CHEBI:60240"/>
    </ligand>
</feature>
<reference evidence="5 6" key="1">
    <citation type="journal article" date="2013" name="Int. J. Syst. Evol. Microbiol.">
        <title>Hoeflea suaedae sp. nov., an endophytic bacterium isolated from the root of the halophyte Suaeda maritima.</title>
        <authorList>
            <person name="Chung E.J."/>
            <person name="Park J.A."/>
            <person name="Pramanik P."/>
            <person name="Bibi F."/>
            <person name="Jeon C.O."/>
            <person name="Chung Y.R."/>
        </authorList>
    </citation>
    <scope>NUCLEOTIDE SEQUENCE [LARGE SCALE GENOMIC DNA]</scope>
    <source>
        <strain evidence="5 6">YC6898</strain>
    </source>
</reference>
<dbReference type="PANTHER" id="PTHR10907">
    <property type="entry name" value="REGUCALCIN"/>
    <property type="match status" value="1"/>
</dbReference>
<dbReference type="GO" id="GO:0004341">
    <property type="term" value="F:gluconolactonase activity"/>
    <property type="evidence" value="ECO:0007669"/>
    <property type="project" value="TreeGrafter"/>
</dbReference>
<evidence type="ECO:0000259" key="4">
    <source>
        <dbReference type="Pfam" id="PF08450"/>
    </source>
</evidence>
<organism evidence="5 6">
    <name type="scientific">Pseudohoeflea suaedae</name>
    <dbReference type="NCBI Taxonomy" id="877384"/>
    <lineage>
        <taxon>Bacteria</taxon>
        <taxon>Pseudomonadati</taxon>
        <taxon>Pseudomonadota</taxon>
        <taxon>Alphaproteobacteria</taxon>
        <taxon>Hyphomicrobiales</taxon>
        <taxon>Rhizobiaceae</taxon>
        <taxon>Pseudohoeflea</taxon>
    </lineage>
</organism>
<keyword evidence="3" id="KW-0479">Metal-binding</keyword>
<sequence>MATSAEKLGTHRCQLGEGPFYDRRTDTAWWFDIVGHKLLEHRFGGGDTIAHELPVMGSVIAPVDENRQLLAMEDGLYLREIATGSLKRIKALEDDKPGNRSNDGRLHPSGRLWLGTMGKNAEWQAGTIYLFDGTEITPLFRKVTIPNSICFSPDGRTGYFADTAPNIVWRVALDPQTAVPIGEPEVFLTEAQLPLGGHYDGSVMDADGVLWNAAWGGGSVTGFAPDRSIVRTVEIPAAQTSCPCFVGPGLDRMLVTSAWDGYSESERNADPGAGFTYMIDGSFNGTDTVAAIIDESILNGN</sequence>
<dbReference type="EMBL" id="SMSI01000001">
    <property type="protein sequence ID" value="TDH39355.1"/>
    <property type="molecule type" value="Genomic_DNA"/>
</dbReference>
<accession>A0A4V3A7M5</accession>
<evidence type="ECO:0000256" key="3">
    <source>
        <dbReference type="PIRSR" id="PIRSR605511-2"/>
    </source>
</evidence>
<feature type="active site" description="Proton donor/acceptor" evidence="2">
    <location>
        <position position="200"/>
    </location>
</feature>
<dbReference type="Gene3D" id="2.120.10.30">
    <property type="entry name" value="TolB, C-terminal domain"/>
    <property type="match status" value="1"/>
</dbReference>
<keyword evidence="6" id="KW-1185">Reference proteome</keyword>
<dbReference type="Pfam" id="PF08450">
    <property type="entry name" value="SGL"/>
    <property type="match status" value="1"/>
</dbReference>
<feature type="binding site" evidence="3">
    <location>
        <position position="200"/>
    </location>
    <ligand>
        <name>a divalent metal cation</name>
        <dbReference type="ChEBI" id="CHEBI:60240"/>
    </ligand>
</feature>
<dbReference type="Proteomes" id="UP000295131">
    <property type="component" value="Unassembled WGS sequence"/>
</dbReference>
<dbReference type="InterPro" id="IPR011042">
    <property type="entry name" value="6-blade_b-propeller_TolB-like"/>
</dbReference>
<gene>
    <name evidence="5" type="ORF">E2A64_00375</name>
</gene>
<keyword evidence="3" id="KW-0862">Zinc</keyword>
<comment type="similarity">
    <text evidence="1">Belongs to the SMP-30/CGR1 family.</text>
</comment>
<evidence type="ECO:0000313" key="5">
    <source>
        <dbReference type="EMBL" id="TDH39355.1"/>
    </source>
</evidence>
<dbReference type="InterPro" id="IPR013658">
    <property type="entry name" value="SGL"/>
</dbReference>
<dbReference type="AlphaFoldDB" id="A0A4V3A7M5"/>
<evidence type="ECO:0000256" key="1">
    <source>
        <dbReference type="ARBA" id="ARBA00008853"/>
    </source>
</evidence>
<dbReference type="SUPFAM" id="SSF63829">
    <property type="entry name" value="Calcium-dependent phosphotriesterase"/>
    <property type="match status" value="1"/>
</dbReference>
<dbReference type="OrthoDB" id="2633250at2"/>
<comment type="caution">
    <text evidence="5">The sequence shown here is derived from an EMBL/GenBank/DDBJ whole genome shotgun (WGS) entry which is preliminary data.</text>
</comment>
<feature type="domain" description="SMP-30/Gluconolactonase/LRE-like region" evidence="4">
    <location>
        <begin position="15"/>
        <end position="258"/>
    </location>
</feature>
<name>A0A4V3A7M5_9HYPH</name>
<protein>
    <submittedName>
        <fullName evidence="5">SMP-30/gluconolactonase/LRE family protein</fullName>
    </submittedName>
</protein>
<feature type="binding site" evidence="3">
    <location>
        <position position="147"/>
    </location>
    <ligand>
        <name>a divalent metal cation</name>
        <dbReference type="ChEBI" id="CHEBI:60240"/>
    </ligand>
</feature>